<organism evidence="2 3">
    <name type="scientific">Edaphochlamys debaryana</name>
    <dbReference type="NCBI Taxonomy" id="47281"/>
    <lineage>
        <taxon>Eukaryota</taxon>
        <taxon>Viridiplantae</taxon>
        <taxon>Chlorophyta</taxon>
        <taxon>core chlorophytes</taxon>
        <taxon>Chlorophyceae</taxon>
        <taxon>CS clade</taxon>
        <taxon>Chlamydomonadales</taxon>
        <taxon>Chlamydomonadales incertae sedis</taxon>
        <taxon>Edaphochlamys</taxon>
    </lineage>
</organism>
<reference evidence="2" key="1">
    <citation type="journal article" date="2020" name="bioRxiv">
        <title>Comparative genomics of Chlamydomonas.</title>
        <authorList>
            <person name="Craig R.J."/>
            <person name="Hasan A.R."/>
            <person name="Ness R.W."/>
            <person name="Keightley P.D."/>
        </authorList>
    </citation>
    <scope>NUCLEOTIDE SEQUENCE</scope>
    <source>
        <strain evidence="2">CCAP 11/70</strain>
    </source>
</reference>
<keyword evidence="3" id="KW-1185">Reference proteome</keyword>
<evidence type="ECO:0000256" key="1">
    <source>
        <dbReference type="SAM" id="MobiDB-lite"/>
    </source>
</evidence>
<comment type="caution">
    <text evidence="2">The sequence shown here is derived from an EMBL/GenBank/DDBJ whole genome shotgun (WGS) entry which is preliminary data.</text>
</comment>
<feature type="region of interest" description="Disordered" evidence="1">
    <location>
        <begin position="84"/>
        <end position="155"/>
    </location>
</feature>
<proteinExistence type="predicted"/>
<evidence type="ECO:0000313" key="3">
    <source>
        <dbReference type="Proteomes" id="UP000612055"/>
    </source>
</evidence>
<accession>A0A835Y1Q9</accession>
<dbReference type="AlphaFoldDB" id="A0A835Y1Q9"/>
<dbReference type="EMBL" id="JAEHOE010000027">
    <property type="protein sequence ID" value="KAG2494957.1"/>
    <property type="molecule type" value="Genomic_DNA"/>
</dbReference>
<gene>
    <name evidence="2" type="ORF">HYH03_006892</name>
</gene>
<evidence type="ECO:0000313" key="2">
    <source>
        <dbReference type="EMBL" id="KAG2494957.1"/>
    </source>
</evidence>
<sequence length="155" mass="14796">MGLTTTTLLVESIACSRSSQLVFSLTLGLGAEAQVAAAAKAAASPATNAAVLGLLGPRLSSLLGSGYQLTAVDLVELSSATDGGAAIAAPNTGPPGGQGAPPPPTDSGTQVAETGGQSGSSQTRSVGGNVEAGRQTPSKAAPPMLPAVSSQQASG</sequence>
<name>A0A835Y1Q9_9CHLO</name>
<dbReference type="Proteomes" id="UP000612055">
    <property type="component" value="Unassembled WGS sequence"/>
</dbReference>
<feature type="compositionally biased region" description="Low complexity" evidence="1">
    <location>
        <begin position="119"/>
        <end position="128"/>
    </location>
</feature>
<protein>
    <submittedName>
        <fullName evidence="2">Uncharacterized protein</fullName>
    </submittedName>
</protein>